<dbReference type="Proteomes" id="UP000307507">
    <property type="component" value="Unassembled WGS sequence"/>
</dbReference>
<dbReference type="EMBL" id="SSNZ01000002">
    <property type="protein sequence ID" value="THF51641.1"/>
    <property type="molecule type" value="Genomic_DNA"/>
</dbReference>
<comment type="caution">
    <text evidence="1">The sequence shown here is derived from an EMBL/GenBank/DDBJ whole genome shotgun (WGS) entry which is preliminary data.</text>
</comment>
<evidence type="ECO:0000313" key="2">
    <source>
        <dbReference type="Proteomes" id="UP000307507"/>
    </source>
</evidence>
<gene>
    <name evidence="1" type="ORF">E6C50_07710</name>
</gene>
<keyword evidence="2" id="KW-1185">Reference proteome</keyword>
<evidence type="ECO:0000313" key="1">
    <source>
        <dbReference type="EMBL" id="THF51641.1"/>
    </source>
</evidence>
<dbReference type="RefSeq" id="WP_136402625.1">
    <property type="nucleotide sequence ID" value="NZ_SSNZ01000002.1"/>
</dbReference>
<organism evidence="1 2">
    <name type="scientific">Flavobacterium supellecticarium</name>
    <dbReference type="NCBI Taxonomy" id="2565924"/>
    <lineage>
        <taxon>Bacteria</taxon>
        <taxon>Pseudomonadati</taxon>
        <taxon>Bacteroidota</taxon>
        <taxon>Flavobacteriia</taxon>
        <taxon>Flavobacteriales</taxon>
        <taxon>Flavobacteriaceae</taxon>
        <taxon>Flavobacterium</taxon>
    </lineage>
</organism>
<name>A0A4S4A039_9FLAO</name>
<dbReference type="OrthoDB" id="1110562at2"/>
<accession>A0A4S4A039</accession>
<proteinExistence type="predicted"/>
<reference evidence="1 2" key="1">
    <citation type="submission" date="2019-04" db="EMBL/GenBank/DDBJ databases">
        <title>Flavobacterium sp. nov. isolated from construction timber.</title>
        <authorList>
            <person name="Lin S.-Y."/>
            <person name="Chang C.-T."/>
            <person name="Young C.-C."/>
        </authorList>
    </citation>
    <scope>NUCLEOTIDE SEQUENCE [LARGE SCALE GENOMIC DNA]</scope>
    <source>
        <strain evidence="1 2">CC-CTC003</strain>
    </source>
</reference>
<dbReference type="AlphaFoldDB" id="A0A4S4A039"/>
<sequence length="515" mass="58057">MGTFTPMPDETEFMNVILGDVFKKLTNGGDPKMLGPNNFVAWEPVASVIDKTAFEYAHKGFTGSAPKLEGMTDEEYTDLRNEKKYSAYAHAEEFARLVDQIPSNIPEKDKDGCRKFTIFSSQNDHTVSNVYSDIMEFCVVKDSKIDPKVEKKLEKLRGELFTIKKLKNPDYDDSIPEHPDDNPKYVFNTFPSPKYVKYLEYEALFYDADDRLAELKRRVDLQDPDAMAEMTISGKNYIKKRDDALKRWESMGYKGAVEKIMNYIDEIESSNFITVKKRYESELLAAKRTGLGGMNTYYYSAPLPATTLANSTQWVDYKFTKSSYDTSYKNTKHSWSAAASYLGVFGGTASGSHQKIDSSYNFNDFEMSFKLGKCFISRPWLGTTFIKSRFWKYSKTGQDVVNNQMVSDGNGGGLMPAVTTELYFITDLKIGFKKGSDSYKKVENHVGAGAGVHFGLFSIGGSYGYDDTRVNSSGERSEQGMSSKGILLIGRKCNILDLSPNPLPSIKDDEWVEVN</sequence>
<protein>
    <submittedName>
        <fullName evidence="1">Uncharacterized protein</fullName>
    </submittedName>
</protein>